<proteinExistence type="predicted"/>
<gene>
    <name evidence="3" type="ORF">PPACK8108_LOCUS21452</name>
</gene>
<protein>
    <submittedName>
        <fullName evidence="3">Dbl homology domain-containing protein</fullName>
    </submittedName>
</protein>
<sequence>MTGSIKLHYQLSEASHSAPDLSSPPIPSSGSNQTVSKKDPQASKLASTSITVNDLRLEKRFQAFLEIISTESNYLNDLRYLRDFYWPKLDSFDYIDNLARSKIKRNFDQLIQLTERFHKRLSLAIGSNSRLLSSAISTRARDEVEVDRLIEILAKAFISESPIFTVYEEFCARHTEAADIIRSFESTPEWQSIMQQPIQAYQSTSAPLPSSTATTLTSLCPTTSNNSKHLNSQLSKLTLQDLIIKPIQRVMRYPMLLSSLLKHMGSNLSNPIECRAKERVSQALSAMREVAEAVDRAKSMREVELKTELIASRIELHSSYRSAFVRLLGQIRLVGSLHLLYHGPTFDSANSGLGSNNSEAFKIKYLGVFLYQTHLVIVKAKRATVYEPRHWFPIRYFDLVDVSDHSGLMPYSFSLKFRQHTFEFGAKTEAEKIVWVKELSQVKEEIERQRQVHSLSDQPLGDDSIVSSINLNSHDSINEDQATRGTSMRTPDDNQPPSPVASQVTPTNQQQAGIPGSNSQHNCEELPPTPSALSHPPKVSQRLSRNVNTLLGRTPEVAQAAIDLKLTEVFSEVLLCARLQDSNVQRSGGHTIGHSSRARTSSATTALSNKRQNSSTMINRLGDRKLKRMSCMEPST</sequence>
<feature type="region of interest" description="Disordered" evidence="1">
    <location>
        <begin position="585"/>
        <end position="613"/>
    </location>
</feature>
<dbReference type="InterPro" id="IPR000219">
    <property type="entry name" value="DH_dom"/>
</dbReference>
<evidence type="ECO:0000313" key="3">
    <source>
        <dbReference type="EMBL" id="CAH7686752.1"/>
    </source>
</evidence>
<evidence type="ECO:0000256" key="1">
    <source>
        <dbReference type="SAM" id="MobiDB-lite"/>
    </source>
</evidence>
<feature type="compositionally biased region" description="Polar residues" evidence="1">
    <location>
        <begin position="465"/>
        <end position="493"/>
    </location>
</feature>
<dbReference type="CDD" id="cd00160">
    <property type="entry name" value="RhoGEF"/>
    <property type="match status" value="1"/>
</dbReference>
<dbReference type="PANTHER" id="PTHR45818:SF3">
    <property type="entry name" value="PROTEIN VAV"/>
    <property type="match status" value="1"/>
</dbReference>
<comment type="caution">
    <text evidence="3">The sequence shown here is derived from an EMBL/GenBank/DDBJ whole genome shotgun (WGS) entry which is preliminary data.</text>
</comment>
<feature type="region of interest" description="Disordered" evidence="1">
    <location>
        <begin position="450"/>
        <end position="541"/>
    </location>
</feature>
<dbReference type="Gene3D" id="1.20.900.10">
    <property type="entry name" value="Dbl homology (DH) domain"/>
    <property type="match status" value="1"/>
</dbReference>
<dbReference type="EMBL" id="CALTRL010005812">
    <property type="protein sequence ID" value="CAH7686752.1"/>
    <property type="molecule type" value="Genomic_DNA"/>
</dbReference>
<dbReference type="PROSITE" id="PS50010">
    <property type="entry name" value="DH_2"/>
    <property type="match status" value="1"/>
</dbReference>
<dbReference type="InterPro" id="IPR035899">
    <property type="entry name" value="DBL_dom_sf"/>
</dbReference>
<dbReference type="GO" id="GO:0005737">
    <property type="term" value="C:cytoplasm"/>
    <property type="evidence" value="ECO:0007669"/>
    <property type="project" value="TreeGrafter"/>
</dbReference>
<keyword evidence="4" id="KW-1185">Reference proteome</keyword>
<reference evidence="3" key="1">
    <citation type="submission" date="2022-06" db="EMBL/GenBank/DDBJ databases">
        <authorList>
            <consortium name="SYNGENTA / RWTH Aachen University"/>
        </authorList>
    </citation>
    <scope>NUCLEOTIDE SEQUENCE</scope>
</reference>
<accession>A0AAV0BIJ9</accession>
<feature type="non-terminal residue" evidence="3">
    <location>
        <position position="636"/>
    </location>
</feature>
<dbReference type="SUPFAM" id="SSF48065">
    <property type="entry name" value="DBL homology domain (DH-domain)"/>
    <property type="match status" value="1"/>
</dbReference>
<dbReference type="Pfam" id="PF00621">
    <property type="entry name" value="RhoGEF"/>
    <property type="match status" value="1"/>
</dbReference>
<organism evidence="3 4">
    <name type="scientific">Phakopsora pachyrhizi</name>
    <name type="common">Asian soybean rust disease fungus</name>
    <dbReference type="NCBI Taxonomy" id="170000"/>
    <lineage>
        <taxon>Eukaryota</taxon>
        <taxon>Fungi</taxon>
        <taxon>Dikarya</taxon>
        <taxon>Basidiomycota</taxon>
        <taxon>Pucciniomycotina</taxon>
        <taxon>Pucciniomycetes</taxon>
        <taxon>Pucciniales</taxon>
        <taxon>Phakopsoraceae</taxon>
        <taxon>Phakopsora</taxon>
    </lineage>
</organism>
<dbReference type="InterPro" id="IPR011993">
    <property type="entry name" value="PH-like_dom_sf"/>
</dbReference>
<evidence type="ECO:0000313" key="4">
    <source>
        <dbReference type="Proteomes" id="UP001153365"/>
    </source>
</evidence>
<dbReference type="Proteomes" id="UP001153365">
    <property type="component" value="Unassembled WGS sequence"/>
</dbReference>
<dbReference type="GO" id="GO:0005085">
    <property type="term" value="F:guanyl-nucleotide exchange factor activity"/>
    <property type="evidence" value="ECO:0007669"/>
    <property type="project" value="InterPro"/>
</dbReference>
<evidence type="ECO:0000259" key="2">
    <source>
        <dbReference type="PROSITE" id="PS50010"/>
    </source>
</evidence>
<dbReference type="SUPFAM" id="SSF50729">
    <property type="entry name" value="PH domain-like"/>
    <property type="match status" value="1"/>
</dbReference>
<name>A0AAV0BIJ9_PHAPC</name>
<feature type="compositionally biased region" description="Polar residues" evidence="1">
    <location>
        <begin position="500"/>
        <end position="521"/>
    </location>
</feature>
<dbReference type="AlphaFoldDB" id="A0AAV0BIJ9"/>
<dbReference type="PANTHER" id="PTHR45818">
    <property type="entry name" value="PROTEIN VAV"/>
    <property type="match status" value="1"/>
</dbReference>
<dbReference type="Gene3D" id="2.30.29.30">
    <property type="entry name" value="Pleckstrin-homology domain (PH domain)/Phosphotyrosine-binding domain (PTB)"/>
    <property type="match status" value="1"/>
</dbReference>
<feature type="domain" description="DH" evidence="2">
    <location>
        <begin position="59"/>
        <end position="297"/>
    </location>
</feature>
<feature type="region of interest" description="Disordered" evidence="1">
    <location>
        <begin position="12"/>
        <end position="43"/>
    </location>
</feature>
<dbReference type="SMART" id="SM00325">
    <property type="entry name" value="RhoGEF"/>
    <property type="match status" value="1"/>
</dbReference>